<accession>A0A7K3MMV7</accession>
<dbReference type="EMBL" id="SPPV01000009">
    <property type="protein sequence ID" value="TFU50889.1"/>
    <property type="molecule type" value="Genomic_DNA"/>
</dbReference>
<comment type="caution">
    <text evidence="1">The sequence shown here is derived from an EMBL/GenBank/DDBJ whole genome shotgun (WGS) entry which is preliminary data.</text>
</comment>
<name>A0A7K3MMV7_9BACE</name>
<evidence type="ECO:0000313" key="2">
    <source>
        <dbReference type="Proteomes" id="UP000298073"/>
    </source>
</evidence>
<proteinExistence type="predicted"/>
<sequence>MNKEFQEEGERLKDKNLFCYRLILSFPFLSIRPASISCPQASGWLRSYTLTSTVCSITPKKTGKACYWRHPVHHLNLRCLNEGLGKRKNRIDHRGINGRDICFLLFQVLSDSNNKYMLIDFCQYILGDSLVRFHGITLHTSLRLADITSGPFDSRDKLAQWIHGKI</sequence>
<dbReference type="OrthoDB" id="138314at200643"/>
<organism evidence="1 2">
    <name type="scientific">Bacteroides acidifaciens</name>
    <dbReference type="NCBI Taxonomy" id="85831"/>
    <lineage>
        <taxon>Bacteria</taxon>
        <taxon>Pseudomonadati</taxon>
        <taxon>Bacteroidota</taxon>
        <taxon>Bacteroidia</taxon>
        <taxon>Bacteroidales</taxon>
        <taxon>Bacteroidaceae</taxon>
        <taxon>Bacteroides</taxon>
    </lineage>
</organism>
<gene>
    <name evidence="1" type="ORF">E4T97_05855</name>
</gene>
<evidence type="ECO:0000313" key="1">
    <source>
        <dbReference type="EMBL" id="TFU50889.1"/>
    </source>
</evidence>
<dbReference type="GeneID" id="93047257"/>
<reference evidence="1 2" key="1">
    <citation type="submission" date="2019-03" db="EMBL/GenBank/DDBJ databases">
        <title>Diversity of the mouse oral microbiome.</title>
        <authorList>
            <person name="Joseph S."/>
            <person name="Aduse-Opoku J."/>
            <person name="Curtis M."/>
            <person name="Wade W."/>
            <person name="Hashim A."/>
        </authorList>
    </citation>
    <scope>NUCLEOTIDE SEQUENCE [LARGE SCALE GENOMIC DNA]</scope>
    <source>
        <strain evidence="1 2">P2318</strain>
    </source>
</reference>
<dbReference type="AlphaFoldDB" id="A0A7K3MMV7"/>
<dbReference type="RefSeq" id="WP_024986724.1">
    <property type="nucleotide sequence ID" value="NZ_CAMTRR010000046.1"/>
</dbReference>
<dbReference type="Proteomes" id="UP000298073">
    <property type="component" value="Unassembled WGS sequence"/>
</dbReference>
<protein>
    <submittedName>
        <fullName evidence="1">Uncharacterized protein</fullName>
    </submittedName>
</protein>